<keyword evidence="3" id="KW-1185">Reference proteome</keyword>
<protein>
    <submittedName>
        <fullName evidence="2">Uncharacterized protein</fullName>
    </submittedName>
</protein>
<proteinExistence type="predicted"/>
<sequence>MKYLAVLVILAFTAGVGFAYPSPGKLRSSGVVCITDEEGHIAECDEENSQLPDDLKTNGAVPSDQFICVDVTYRTGFILKQTHHVLQCAYELKGQRLCSVLKNSNDVAKCIESAPEPKTTAAPPTTEAPSGLYCIVDDVDDTVQCDRSNSVLPNDVNAGKFSKTNEYVCLDLTYKVGIFPLQQTKHVRQCALEVNSEDGLCDVLENNNDVASCAQSTPYTTATVEPPSNLYCEVDSDGDKIECSKANSVLPRDLNIGGAQKSSSFVCLSATYKTGIFPFENTHSTQQCAYELSGDKDLCAVLRNKNNVQKCREWEPSKGDKKTPLKHKN</sequence>
<feature type="signal peptide" evidence="1">
    <location>
        <begin position="1"/>
        <end position="19"/>
    </location>
</feature>
<gene>
    <name evidence="2" type="ORF">WA026_001521</name>
</gene>
<reference evidence="2 3" key="1">
    <citation type="submission" date="2023-03" db="EMBL/GenBank/DDBJ databases">
        <title>Genome insight into feeding habits of ladybird beetles.</title>
        <authorList>
            <person name="Li H.-S."/>
            <person name="Huang Y.-H."/>
            <person name="Pang H."/>
        </authorList>
    </citation>
    <scope>NUCLEOTIDE SEQUENCE [LARGE SCALE GENOMIC DNA]</scope>
    <source>
        <strain evidence="2">SYSU_2023b</strain>
        <tissue evidence="2">Whole body</tissue>
    </source>
</reference>
<dbReference type="EMBL" id="JARQZJ010000091">
    <property type="protein sequence ID" value="KAK9883346.1"/>
    <property type="molecule type" value="Genomic_DNA"/>
</dbReference>
<evidence type="ECO:0000256" key="1">
    <source>
        <dbReference type="SAM" id="SignalP"/>
    </source>
</evidence>
<name>A0AAW1UIC3_9CUCU</name>
<keyword evidence="1" id="KW-0732">Signal</keyword>
<evidence type="ECO:0000313" key="2">
    <source>
        <dbReference type="EMBL" id="KAK9883346.1"/>
    </source>
</evidence>
<evidence type="ECO:0000313" key="3">
    <source>
        <dbReference type="Proteomes" id="UP001431783"/>
    </source>
</evidence>
<organism evidence="2 3">
    <name type="scientific">Henosepilachna vigintioctopunctata</name>
    <dbReference type="NCBI Taxonomy" id="420089"/>
    <lineage>
        <taxon>Eukaryota</taxon>
        <taxon>Metazoa</taxon>
        <taxon>Ecdysozoa</taxon>
        <taxon>Arthropoda</taxon>
        <taxon>Hexapoda</taxon>
        <taxon>Insecta</taxon>
        <taxon>Pterygota</taxon>
        <taxon>Neoptera</taxon>
        <taxon>Endopterygota</taxon>
        <taxon>Coleoptera</taxon>
        <taxon>Polyphaga</taxon>
        <taxon>Cucujiformia</taxon>
        <taxon>Coccinelloidea</taxon>
        <taxon>Coccinellidae</taxon>
        <taxon>Epilachninae</taxon>
        <taxon>Epilachnini</taxon>
        <taxon>Henosepilachna</taxon>
    </lineage>
</organism>
<accession>A0AAW1UIC3</accession>
<dbReference type="AlphaFoldDB" id="A0AAW1UIC3"/>
<comment type="caution">
    <text evidence="2">The sequence shown here is derived from an EMBL/GenBank/DDBJ whole genome shotgun (WGS) entry which is preliminary data.</text>
</comment>
<dbReference type="Proteomes" id="UP001431783">
    <property type="component" value="Unassembled WGS sequence"/>
</dbReference>
<feature type="chain" id="PRO_5043564969" evidence="1">
    <location>
        <begin position="20"/>
        <end position="329"/>
    </location>
</feature>